<dbReference type="Ensembl" id="ENSMAMT00000028282.2">
    <property type="protein sequence ID" value="ENSMAMP00000027569.2"/>
    <property type="gene ID" value="ENSMAMG00000026318.1"/>
</dbReference>
<name>A0A3Q3N5M4_9TELE</name>
<dbReference type="PANTHER" id="PTHR19433:SF133">
    <property type="entry name" value="IMMUNE-TYPE RECEPTOR 5 PRECURSOR-RELATED"/>
    <property type="match status" value="1"/>
</dbReference>
<dbReference type="SUPFAM" id="SSF48726">
    <property type="entry name" value="Immunoglobulin"/>
    <property type="match status" value="2"/>
</dbReference>
<evidence type="ECO:0000313" key="10">
    <source>
        <dbReference type="Ensembl" id="ENSMAMP00000027569.2"/>
    </source>
</evidence>
<dbReference type="PROSITE" id="PS50835">
    <property type="entry name" value="IG_LIKE"/>
    <property type="match status" value="2"/>
</dbReference>
<dbReference type="GO" id="GO:0005886">
    <property type="term" value="C:plasma membrane"/>
    <property type="evidence" value="ECO:0007669"/>
    <property type="project" value="UniProtKB-SubCell"/>
</dbReference>
<feature type="domain" description="Ig-like" evidence="9">
    <location>
        <begin position="143"/>
        <end position="234"/>
    </location>
</feature>
<dbReference type="AlphaFoldDB" id="A0A3Q3N5M4"/>
<dbReference type="InterPro" id="IPR003599">
    <property type="entry name" value="Ig_sub"/>
</dbReference>
<feature type="transmembrane region" description="Helical" evidence="8">
    <location>
        <begin position="7"/>
        <end position="25"/>
    </location>
</feature>
<keyword evidence="11" id="KW-1185">Reference proteome</keyword>
<keyword evidence="5 8" id="KW-0472">Membrane</keyword>
<reference evidence="10" key="2">
    <citation type="submission" date="2025-09" db="UniProtKB">
        <authorList>
            <consortium name="Ensembl"/>
        </authorList>
    </citation>
    <scope>IDENTIFICATION</scope>
</reference>
<dbReference type="CDD" id="cd00099">
    <property type="entry name" value="IgV"/>
    <property type="match status" value="1"/>
</dbReference>
<dbReference type="InterPro" id="IPR013783">
    <property type="entry name" value="Ig-like_fold"/>
</dbReference>
<evidence type="ECO:0000313" key="11">
    <source>
        <dbReference type="Proteomes" id="UP000261640"/>
    </source>
</evidence>
<comment type="subcellular location">
    <subcellularLocation>
        <location evidence="1">Cell membrane</location>
    </subcellularLocation>
</comment>
<dbReference type="STRING" id="205130.ENSMAMP00000027569"/>
<evidence type="ECO:0000256" key="3">
    <source>
        <dbReference type="ARBA" id="ARBA00022729"/>
    </source>
</evidence>
<proteinExistence type="predicted"/>
<keyword evidence="6" id="KW-1015">Disulfide bond</keyword>
<keyword evidence="8" id="KW-0812">Transmembrane</keyword>
<dbReference type="GO" id="GO:0002376">
    <property type="term" value="P:immune system process"/>
    <property type="evidence" value="ECO:0007669"/>
    <property type="project" value="UniProtKB-KW"/>
</dbReference>
<accession>A0A3Q3N5M4</accession>
<dbReference type="SMART" id="SM00406">
    <property type="entry name" value="IGv"/>
    <property type="match status" value="2"/>
</dbReference>
<keyword evidence="2" id="KW-1003">Cell membrane</keyword>
<evidence type="ECO:0000256" key="2">
    <source>
        <dbReference type="ARBA" id="ARBA00022475"/>
    </source>
</evidence>
<keyword evidence="8" id="KW-1133">Transmembrane helix</keyword>
<evidence type="ECO:0000256" key="5">
    <source>
        <dbReference type="ARBA" id="ARBA00023136"/>
    </source>
</evidence>
<dbReference type="PANTHER" id="PTHR19433">
    <property type="entry name" value="T-CELL RECEPTOR ALPHA CHAIN V REGION-RELATED"/>
    <property type="match status" value="1"/>
</dbReference>
<dbReference type="Proteomes" id="UP000261640">
    <property type="component" value="Unplaced"/>
</dbReference>
<sequence length="347" mass="38794">MQSRCVVADVIISCIQIIMILFLFLSDTLVPVITVGLHEPVTFTCFLPDKDFIRNGLQWYKQSVGDNLKLILTLQTNINPTYEPEFSESRFKVNHNQNIINLTIVRTLQEDEGMYHCAVRNWNKFISSATYLSLKGNYRTSNYSVVQSTVSDPVRPGDSVTLQCSVLSDSESDMCPRNHSVYWFRAGSDESHPNIIYTDGNNECEKRSDTVKSCVYHFSKNISSSDAGTYYCAVATCGQILFGDGTKLDIASSEFIALVISVICLVVSVTGNIVFICSRNSRPANEQFKVAPYNNVTTSSLLLVAQPEDGHDLNYAALHFSGEKATRGRKKKEMKNEDSVYSQIKCS</sequence>
<dbReference type="GO" id="GO:0009617">
    <property type="term" value="P:response to bacterium"/>
    <property type="evidence" value="ECO:0007669"/>
    <property type="project" value="TreeGrafter"/>
</dbReference>
<dbReference type="Gene3D" id="2.60.40.10">
    <property type="entry name" value="Immunoglobulins"/>
    <property type="match status" value="2"/>
</dbReference>
<protein>
    <recommendedName>
        <fullName evidence="9">Ig-like domain-containing protein</fullName>
    </recommendedName>
</protein>
<evidence type="ECO:0000256" key="7">
    <source>
        <dbReference type="ARBA" id="ARBA00023180"/>
    </source>
</evidence>
<dbReference type="InterPro" id="IPR036179">
    <property type="entry name" value="Ig-like_dom_sf"/>
</dbReference>
<dbReference type="InterPro" id="IPR052051">
    <property type="entry name" value="TCR_complex_component"/>
</dbReference>
<feature type="transmembrane region" description="Helical" evidence="8">
    <location>
        <begin position="255"/>
        <end position="277"/>
    </location>
</feature>
<dbReference type="InterPro" id="IPR007110">
    <property type="entry name" value="Ig-like_dom"/>
</dbReference>
<keyword evidence="7" id="KW-0325">Glycoprotein</keyword>
<evidence type="ECO:0000256" key="1">
    <source>
        <dbReference type="ARBA" id="ARBA00004236"/>
    </source>
</evidence>
<evidence type="ECO:0000256" key="6">
    <source>
        <dbReference type="ARBA" id="ARBA00023157"/>
    </source>
</evidence>
<dbReference type="InParanoid" id="A0A3Q3N5M4"/>
<organism evidence="10 11">
    <name type="scientific">Mastacembelus armatus</name>
    <name type="common">zig-zag eel</name>
    <dbReference type="NCBI Taxonomy" id="205130"/>
    <lineage>
        <taxon>Eukaryota</taxon>
        <taxon>Metazoa</taxon>
        <taxon>Chordata</taxon>
        <taxon>Craniata</taxon>
        <taxon>Vertebrata</taxon>
        <taxon>Euteleostomi</taxon>
        <taxon>Actinopterygii</taxon>
        <taxon>Neopterygii</taxon>
        <taxon>Teleostei</taxon>
        <taxon>Neoteleostei</taxon>
        <taxon>Acanthomorphata</taxon>
        <taxon>Anabantaria</taxon>
        <taxon>Synbranchiformes</taxon>
        <taxon>Mastacembelidae</taxon>
        <taxon>Mastacembelus</taxon>
    </lineage>
</organism>
<keyword evidence="3" id="KW-0732">Signal</keyword>
<dbReference type="SMART" id="SM00409">
    <property type="entry name" value="IG"/>
    <property type="match status" value="2"/>
</dbReference>
<feature type="domain" description="Ig-like" evidence="9">
    <location>
        <begin position="39"/>
        <end position="133"/>
    </location>
</feature>
<keyword evidence="4" id="KW-0391">Immunity</keyword>
<dbReference type="GeneTree" id="ENSGT01030000234530"/>
<evidence type="ECO:0000256" key="8">
    <source>
        <dbReference type="SAM" id="Phobius"/>
    </source>
</evidence>
<evidence type="ECO:0000256" key="4">
    <source>
        <dbReference type="ARBA" id="ARBA00022859"/>
    </source>
</evidence>
<reference evidence="10" key="1">
    <citation type="submission" date="2025-08" db="UniProtKB">
        <authorList>
            <consortium name="Ensembl"/>
        </authorList>
    </citation>
    <scope>IDENTIFICATION</scope>
</reference>
<dbReference type="FunCoup" id="A0A3Q3N5M4">
    <property type="interactions" value="1"/>
</dbReference>
<dbReference type="Pfam" id="PF07686">
    <property type="entry name" value="V-set"/>
    <property type="match status" value="2"/>
</dbReference>
<dbReference type="InterPro" id="IPR013106">
    <property type="entry name" value="Ig_V-set"/>
</dbReference>
<evidence type="ECO:0000259" key="9">
    <source>
        <dbReference type="PROSITE" id="PS50835"/>
    </source>
</evidence>